<dbReference type="GO" id="GO:0071230">
    <property type="term" value="P:cellular response to amino acid stimulus"/>
    <property type="evidence" value="ECO:0007669"/>
    <property type="project" value="TreeGrafter"/>
</dbReference>
<dbReference type="EMBL" id="MKKU01000225">
    <property type="protein sequence ID" value="RNF18678.1"/>
    <property type="molecule type" value="Genomic_DNA"/>
</dbReference>
<dbReference type="GeneID" id="40317985"/>
<dbReference type="GO" id="GO:0005737">
    <property type="term" value="C:cytoplasm"/>
    <property type="evidence" value="ECO:0007669"/>
    <property type="project" value="TreeGrafter"/>
</dbReference>
<dbReference type="Proteomes" id="UP000284403">
    <property type="component" value="Unassembled WGS sequence"/>
</dbReference>
<feature type="domain" description="Raptor N-terminal CASPase-like" evidence="3">
    <location>
        <begin position="61"/>
        <end position="219"/>
    </location>
</feature>
<dbReference type="PANTHER" id="PTHR12848">
    <property type="entry name" value="REGULATORY-ASSOCIATED PROTEIN OF MTOR"/>
    <property type="match status" value="1"/>
</dbReference>
<dbReference type="GO" id="GO:0030307">
    <property type="term" value="P:positive regulation of cell growth"/>
    <property type="evidence" value="ECO:0007669"/>
    <property type="project" value="TreeGrafter"/>
</dbReference>
<evidence type="ECO:0000313" key="4">
    <source>
        <dbReference type="EMBL" id="RNF18678.1"/>
    </source>
</evidence>
<dbReference type="PRINTS" id="PR01547">
    <property type="entry name" value="YEAST176DUF"/>
</dbReference>
<dbReference type="InterPro" id="IPR004083">
    <property type="entry name" value="Raptor"/>
</dbReference>
<evidence type="ECO:0000256" key="2">
    <source>
        <dbReference type="SAM" id="MobiDB-lite"/>
    </source>
</evidence>
<dbReference type="Gene3D" id="1.25.10.10">
    <property type="entry name" value="Leucine-rich Repeat Variant"/>
    <property type="match status" value="1"/>
</dbReference>
<name>A0A422PLW3_9TRYP</name>
<dbReference type="SUPFAM" id="SSF48371">
    <property type="entry name" value="ARM repeat"/>
    <property type="match status" value="1"/>
</dbReference>
<keyword evidence="1" id="KW-0677">Repeat</keyword>
<dbReference type="InterPro" id="IPR016024">
    <property type="entry name" value="ARM-type_fold"/>
</dbReference>
<dbReference type="InterPro" id="IPR011989">
    <property type="entry name" value="ARM-like"/>
</dbReference>
<keyword evidence="5" id="KW-1185">Reference proteome</keyword>
<evidence type="ECO:0000256" key="1">
    <source>
        <dbReference type="ARBA" id="ARBA00022737"/>
    </source>
</evidence>
<organism evidence="4 5">
    <name type="scientific">Trypanosoma conorhini</name>
    <dbReference type="NCBI Taxonomy" id="83891"/>
    <lineage>
        <taxon>Eukaryota</taxon>
        <taxon>Discoba</taxon>
        <taxon>Euglenozoa</taxon>
        <taxon>Kinetoplastea</taxon>
        <taxon>Metakinetoplastina</taxon>
        <taxon>Trypanosomatida</taxon>
        <taxon>Trypanosomatidae</taxon>
        <taxon>Trypanosoma</taxon>
    </lineage>
</organism>
<dbReference type="GO" id="GO:0031931">
    <property type="term" value="C:TORC1 complex"/>
    <property type="evidence" value="ECO:0007669"/>
    <property type="project" value="InterPro"/>
</dbReference>
<accession>A0A422PLW3</accession>
<sequence>MLNRRRAGATTASSEFAVVEGRLAAFAPHHLPTLLTGLDADEGEGVVPAEVSVAGRPARQKSRSTQVILFLCLNIGSDPPDCPRIEPCSRLECWIDPHVAQISRFSPEGGGDSIAESLERQYRSQQRDAAFKRAVDAHLEEAKHLMAASRRKADSGRVLLHYNGHGMPRATDYGEIWFFDKDRTHYVPMNIVEMSQLLDSPTLYVLDCNSAGSILQHWYKERLHETRPHDIFFCACSAGSFLPLNPQLPADVLTSCLTTPLRMALEWYISFSHRRHLLPNVTAEMIHNIPGELSERKSPLGELNWILIAVTDTVAWCTTPPAQFYQLFRQDTMAKTLFRSFLLADRILREVGCVPVAHPPISAQAHLHHVWDLWEYTLEQVICQLPELLTAELTVKSGYTYKPSTFFLDQLIAFKVWVESGDLREQPEELPSVLLALTQISYRVPALTLLVRYMDSGVSAGRRAIHCGILPYASKLLVQTPDVFLLVSVLWMQLIRASCHQGTEELLKSRLDKYFIRVLQLDEKSTNFMPVGDDRAVETFLSNGNCCTSGGIPAASVVDFAESATCPTAMPNGDTKYYLLKELDLHRCKAMACYVLCQWMKCGGEQQYVACWNNQLLNAAFSLLESPNAEVRSWSCLVLAQLFSGLRHAKEFASMECTTHLDLFTCLLQDKSPIVRSSCVTLLASLVGFQVDVLPVEGQIRRVQMEKSLLIKLRGFIFDASMSVREELIFFACQVLFHYESLLSTLQSSSTANRYMDYVQEVGKYSPTWMVDEPDVRVTSQLSVSRPTSNTRFAQAVIFTTGFLPRDDPAPSAAGLCREAIDPKVLKMLREMVHDAALMLFTLYHTCDTNKVVAAIKALLTQRPPQSHRFEKESLRSMSRVVSTDSSHVVSEADRARSTRNADNMRQLVLDMQDRRLEPMAAHGHRNKSSKVEDNGMHRGNGAASSSVTTRYQVLPSLIPGDQITVATFRALEPTMVLATKNRRIYHTSYETYNTQTHIYGFSVPLFAPLHDVLVINDLSEQAGLLLVTKEGGFSLIRGCWGEGQGRPTEVAAFSACPPRGIVDIKSVYRSYNANLLYGGPIGSNGGTEIHVLSLDEEQVIQRMRVSGDPTLTSLTAHTTTRAIFAGCSDGVVRYYDDRQKQGFLGVVGMFNCKGLSSSASSFTASSSTAEAIVGAGPVETGTGAFMVAAATRSAVHIYDCRKFTEPAFEVDVFSLCGGHGGWPSVTRSPSIIAFATGVHTGLLGALLSGGSYLAMNARGRALLEKPIKVSNTQGSPLPGSCAVHPLRPFMSVGGEIMYMH</sequence>
<feature type="region of interest" description="Disordered" evidence="2">
    <location>
        <begin position="921"/>
        <end position="946"/>
    </location>
</feature>
<dbReference type="GO" id="GO:0031929">
    <property type="term" value="P:TOR signaling"/>
    <property type="evidence" value="ECO:0007669"/>
    <property type="project" value="InterPro"/>
</dbReference>
<dbReference type="GO" id="GO:0009267">
    <property type="term" value="P:cellular response to starvation"/>
    <property type="evidence" value="ECO:0007669"/>
    <property type="project" value="TreeGrafter"/>
</dbReference>
<proteinExistence type="predicted"/>
<dbReference type="OrthoDB" id="10262360at2759"/>
<dbReference type="InterPro" id="IPR029347">
    <property type="entry name" value="Raptor_N"/>
</dbReference>
<evidence type="ECO:0000259" key="3">
    <source>
        <dbReference type="SMART" id="SM01302"/>
    </source>
</evidence>
<comment type="caution">
    <text evidence="4">The sequence shown here is derived from an EMBL/GenBank/DDBJ whole genome shotgun (WGS) entry which is preliminary data.</text>
</comment>
<gene>
    <name evidence="4" type="ORF">Tco025E_04374</name>
</gene>
<dbReference type="GO" id="GO:0030674">
    <property type="term" value="F:protein-macromolecule adaptor activity"/>
    <property type="evidence" value="ECO:0007669"/>
    <property type="project" value="TreeGrafter"/>
</dbReference>
<dbReference type="SMART" id="SM01302">
    <property type="entry name" value="Raptor_N"/>
    <property type="match status" value="1"/>
</dbReference>
<dbReference type="PANTHER" id="PTHR12848:SF19">
    <property type="entry name" value="RAPTOR N-TERMINAL CASPASE-LIKE DOMAIN-CONTAINING PROTEIN"/>
    <property type="match status" value="1"/>
</dbReference>
<dbReference type="Pfam" id="PF14538">
    <property type="entry name" value="Raptor_N"/>
    <property type="match status" value="1"/>
</dbReference>
<dbReference type="SUPFAM" id="SSF50978">
    <property type="entry name" value="WD40 repeat-like"/>
    <property type="match status" value="1"/>
</dbReference>
<protein>
    <submittedName>
        <fullName evidence="4">Regulatory associated protein of mTOR</fullName>
    </submittedName>
</protein>
<reference evidence="4 5" key="1">
    <citation type="journal article" date="2018" name="BMC Genomics">
        <title>Genomic comparison of Trypanosoma conorhini and Trypanosoma rangeli to Trypanosoma cruzi strains of high and low virulence.</title>
        <authorList>
            <person name="Bradwell K.R."/>
            <person name="Koparde V.N."/>
            <person name="Matveyev A.V."/>
            <person name="Serrano M.G."/>
            <person name="Alves J.M."/>
            <person name="Parikh H."/>
            <person name="Huang B."/>
            <person name="Lee V."/>
            <person name="Espinosa-Alvarez O."/>
            <person name="Ortiz P.A."/>
            <person name="Costa-Martins A.G."/>
            <person name="Teixeira M.M."/>
            <person name="Buck G.A."/>
        </authorList>
    </citation>
    <scope>NUCLEOTIDE SEQUENCE [LARGE SCALE GENOMIC DNA]</scope>
    <source>
        <strain evidence="4 5">025E</strain>
    </source>
</reference>
<dbReference type="InterPro" id="IPR036322">
    <property type="entry name" value="WD40_repeat_dom_sf"/>
</dbReference>
<dbReference type="RefSeq" id="XP_029228565.1">
    <property type="nucleotide sequence ID" value="XM_029371284.1"/>
</dbReference>
<evidence type="ECO:0000313" key="5">
    <source>
        <dbReference type="Proteomes" id="UP000284403"/>
    </source>
</evidence>
<dbReference type="GO" id="GO:0010506">
    <property type="term" value="P:regulation of autophagy"/>
    <property type="evidence" value="ECO:0007669"/>
    <property type="project" value="TreeGrafter"/>
</dbReference>